<comment type="similarity">
    <text evidence="1">Belongs to the RMD1/sif2 family.</text>
</comment>
<evidence type="ECO:0000256" key="2">
    <source>
        <dbReference type="SAM" id="MobiDB-lite"/>
    </source>
</evidence>
<dbReference type="PANTHER" id="PTHR16255">
    <property type="entry name" value="REQUIRED FOR MEIOTIC NUCLEAR DIVISION PROTEIN 1 HOMOLOG"/>
    <property type="match status" value="1"/>
</dbReference>
<dbReference type="InParanoid" id="A0A2K1LBE3"/>
<gene>
    <name evidence="4" type="ORF">PHYPA_001773</name>
</gene>
<dbReference type="Proteomes" id="UP000006727">
    <property type="component" value="Chromosome 1"/>
</dbReference>
<dbReference type="EMBL" id="ABEU02000001">
    <property type="protein sequence ID" value="PNR63348.1"/>
    <property type="molecule type" value="Genomic_DNA"/>
</dbReference>
<dbReference type="PaxDb" id="3218-PP1S147_77V6.1"/>
<sequence>MRTGTLRRNVQHLSRAFTASRFSSVSYEANLRSVTFLAWSKLVEQLWKSSTILGQGIGQGTCSPAGDIRVSFKRGRARYFCIVSGRVFEGQSTVPTSNSAYAGAISRRLCSLSNNQYSKLCFELIPGSTQVSNPSSGGSVRWDISEMMIPSTLPSQGKSADRNSVPPEREGEVDVGEERIRVTKVRKKKDDNKMRIDDGGIEWGQQHARVRENETRQREGLSASPPLKLQKDDVYIPVKACYISRSCSKERFMVAFQYGSIVFFNFGDDEEVETLTAVRKFCTDEFRETRKDDYGVLVRPTLPEWSEGGQDRITLRMIDTDNIRVISSILGQSIALDHYAKKVDEMVNTFSELNQGMEKSGTFTMTRKSLFQLVAAANTTLADVILRLGLLERSDAAWKDANYAQIWEYLRDDFELDERFESLDFKLNVIQHNLRFFLEILQNKKSDTL</sequence>
<dbReference type="GO" id="GO:0005739">
    <property type="term" value="C:mitochondrion"/>
    <property type="evidence" value="ECO:0007669"/>
    <property type="project" value="UniProtKB-ARBA"/>
</dbReference>
<organism evidence="4">
    <name type="scientific">Physcomitrium patens</name>
    <name type="common">Spreading-leaved earth moss</name>
    <name type="synonym">Physcomitrella patens</name>
    <dbReference type="NCBI Taxonomy" id="3218"/>
    <lineage>
        <taxon>Eukaryota</taxon>
        <taxon>Viridiplantae</taxon>
        <taxon>Streptophyta</taxon>
        <taxon>Embryophyta</taxon>
        <taxon>Bryophyta</taxon>
        <taxon>Bryophytina</taxon>
        <taxon>Bryopsida</taxon>
        <taxon>Funariidae</taxon>
        <taxon>Funariales</taxon>
        <taxon>Funariaceae</taxon>
        <taxon>Physcomitrium</taxon>
    </lineage>
</organism>
<dbReference type="Pfam" id="PF02582">
    <property type="entry name" value="DUF155"/>
    <property type="match status" value="1"/>
</dbReference>
<dbReference type="PANTHER" id="PTHR16255:SF6">
    <property type="entry name" value="PROTEIN RETARDED ROOT GROWTH-LIKE"/>
    <property type="match status" value="1"/>
</dbReference>
<accession>A0A2K1LBE3</accession>
<dbReference type="EnsemblPlants" id="Pp3c1_38350V3.1">
    <property type="protein sequence ID" value="Pp3c1_38350V3.1"/>
    <property type="gene ID" value="Pp3c1_38350"/>
</dbReference>
<name>A0A2K1LBE3_PHYPA</name>
<protein>
    <recommendedName>
        <fullName evidence="3">DUF155 domain-containing protein</fullName>
    </recommendedName>
</protein>
<dbReference type="Gramene" id="Pp3c1_38350V3.1">
    <property type="protein sequence ID" value="Pp3c1_38350V3.1"/>
    <property type="gene ID" value="Pp3c1_38350"/>
</dbReference>
<dbReference type="EnsemblPlants" id="Pp3c1_38350V3.2">
    <property type="protein sequence ID" value="Pp3c1_38350V3.2"/>
    <property type="gene ID" value="Pp3c1_38350"/>
</dbReference>
<dbReference type="STRING" id="3218.A0A2K1LBE3"/>
<dbReference type="FunCoup" id="A0A2K1LBE3">
    <property type="interactions" value="802"/>
</dbReference>
<proteinExistence type="inferred from homology"/>
<dbReference type="AlphaFoldDB" id="A0A2K1LBE3"/>
<feature type="domain" description="DUF155" evidence="3">
    <location>
        <begin position="253"/>
        <end position="423"/>
    </location>
</feature>
<reference evidence="4 6" key="1">
    <citation type="journal article" date="2008" name="Science">
        <title>The Physcomitrella genome reveals evolutionary insights into the conquest of land by plants.</title>
        <authorList>
            <person name="Rensing S."/>
            <person name="Lang D."/>
            <person name="Zimmer A."/>
            <person name="Terry A."/>
            <person name="Salamov A."/>
            <person name="Shapiro H."/>
            <person name="Nishiyama T."/>
            <person name="Perroud P.-F."/>
            <person name="Lindquist E."/>
            <person name="Kamisugi Y."/>
            <person name="Tanahashi T."/>
            <person name="Sakakibara K."/>
            <person name="Fujita T."/>
            <person name="Oishi K."/>
            <person name="Shin-I T."/>
            <person name="Kuroki Y."/>
            <person name="Toyoda A."/>
            <person name="Suzuki Y."/>
            <person name="Hashimoto A."/>
            <person name="Yamaguchi K."/>
            <person name="Sugano A."/>
            <person name="Kohara Y."/>
            <person name="Fujiyama A."/>
            <person name="Anterola A."/>
            <person name="Aoki S."/>
            <person name="Ashton N."/>
            <person name="Barbazuk W.B."/>
            <person name="Barker E."/>
            <person name="Bennetzen J."/>
            <person name="Bezanilla M."/>
            <person name="Blankenship R."/>
            <person name="Cho S.H."/>
            <person name="Dutcher S."/>
            <person name="Estelle M."/>
            <person name="Fawcett J.A."/>
            <person name="Gundlach H."/>
            <person name="Hanada K."/>
            <person name="Heyl A."/>
            <person name="Hicks K.A."/>
            <person name="Hugh J."/>
            <person name="Lohr M."/>
            <person name="Mayer K."/>
            <person name="Melkozernov A."/>
            <person name="Murata T."/>
            <person name="Nelson D."/>
            <person name="Pils B."/>
            <person name="Prigge M."/>
            <person name="Reiss B."/>
            <person name="Renner T."/>
            <person name="Rombauts S."/>
            <person name="Rushton P."/>
            <person name="Sanderfoot A."/>
            <person name="Schween G."/>
            <person name="Shiu S.-H."/>
            <person name="Stueber K."/>
            <person name="Theodoulou F.L."/>
            <person name="Tu H."/>
            <person name="Van de Peer Y."/>
            <person name="Verrier P.J."/>
            <person name="Waters E."/>
            <person name="Wood A."/>
            <person name="Yang L."/>
            <person name="Cove D."/>
            <person name="Cuming A."/>
            <person name="Hasebe M."/>
            <person name="Lucas S."/>
            <person name="Mishler D.B."/>
            <person name="Reski R."/>
            <person name="Grigoriev I."/>
            <person name="Quatrano R.S."/>
            <person name="Boore J.L."/>
        </authorList>
    </citation>
    <scope>NUCLEOTIDE SEQUENCE [LARGE SCALE GENOMIC DNA]</scope>
    <source>
        <strain evidence="5 6">cv. Gransden 2004</strain>
    </source>
</reference>
<evidence type="ECO:0000313" key="6">
    <source>
        <dbReference type="Proteomes" id="UP000006727"/>
    </source>
</evidence>
<evidence type="ECO:0000256" key="1">
    <source>
        <dbReference type="ARBA" id="ARBA00008306"/>
    </source>
</evidence>
<reference evidence="4 6" key="2">
    <citation type="journal article" date="2018" name="Plant J.">
        <title>The Physcomitrella patens chromosome-scale assembly reveals moss genome structure and evolution.</title>
        <authorList>
            <person name="Lang D."/>
            <person name="Ullrich K.K."/>
            <person name="Murat F."/>
            <person name="Fuchs J."/>
            <person name="Jenkins J."/>
            <person name="Haas F.B."/>
            <person name="Piednoel M."/>
            <person name="Gundlach H."/>
            <person name="Van Bel M."/>
            <person name="Meyberg R."/>
            <person name="Vives C."/>
            <person name="Morata J."/>
            <person name="Symeonidi A."/>
            <person name="Hiss M."/>
            <person name="Muchero W."/>
            <person name="Kamisugi Y."/>
            <person name="Saleh O."/>
            <person name="Blanc G."/>
            <person name="Decker E.L."/>
            <person name="van Gessel N."/>
            <person name="Grimwood J."/>
            <person name="Hayes R.D."/>
            <person name="Graham S.W."/>
            <person name="Gunter L.E."/>
            <person name="McDaniel S.F."/>
            <person name="Hoernstein S.N.W."/>
            <person name="Larsson A."/>
            <person name="Li F.W."/>
            <person name="Perroud P.F."/>
            <person name="Phillips J."/>
            <person name="Ranjan P."/>
            <person name="Rokshar D.S."/>
            <person name="Rothfels C.J."/>
            <person name="Schneider L."/>
            <person name="Shu S."/>
            <person name="Stevenson D.W."/>
            <person name="Thummler F."/>
            <person name="Tillich M."/>
            <person name="Villarreal Aguilar J.C."/>
            <person name="Widiez T."/>
            <person name="Wong G.K."/>
            <person name="Wymore A."/>
            <person name="Zhang Y."/>
            <person name="Zimmer A.D."/>
            <person name="Quatrano R.S."/>
            <person name="Mayer K.F.X."/>
            <person name="Goodstein D."/>
            <person name="Casacuberta J.M."/>
            <person name="Vandepoele K."/>
            <person name="Reski R."/>
            <person name="Cuming A.C."/>
            <person name="Tuskan G.A."/>
            <person name="Maumus F."/>
            <person name="Salse J."/>
            <person name="Schmutz J."/>
            <person name="Rensing S.A."/>
        </authorList>
    </citation>
    <scope>NUCLEOTIDE SEQUENCE [LARGE SCALE GENOMIC DNA]</scope>
    <source>
        <strain evidence="5 6">cv. Gransden 2004</strain>
    </source>
</reference>
<dbReference type="Gramene" id="Pp3c1_38350V3.2">
    <property type="protein sequence ID" value="Pp3c1_38350V3.2"/>
    <property type="gene ID" value="Pp3c1_38350"/>
</dbReference>
<reference evidence="5" key="3">
    <citation type="submission" date="2020-12" db="UniProtKB">
        <authorList>
            <consortium name="EnsemblPlants"/>
        </authorList>
    </citation>
    <scope>IDENTIFICATION</scope>
</reference>
<dbReference type="InterPro" id="IPR051624">
    <property type="entry name" value="RMD1/Sad1-interacting"/>
</dbReference>
<dbReference type="InterPro" id="IPR003734">
    <property type="entry name" value="DUF155"/>
</dbReference>
<evidence type="ECO:0000313" key="4">
    <source>
        <dbReference type="EMBL" id="PNR63348.1"/>
    </source>
</evidence>
<evidence type="ECO:0000313" key="5">
    <source>
        <dbReference type="EnsemblPlants" id="Pp3c1_38350V3.1"/>
    </source>
</evidence>
<evidence type="ECO:0000259" key="3">
    <source>
        <dbReference type="Pfam" id="PF02582"/>
    </source>
</evidence>
<feature type="region of interest" description="Disordered" evidence="2">
    <location>
        <begin position="151"/>
        <end position="174"/>
    </location>
</feature>
<keyword evidence="6" id="KW-1185">Reference proteome</keyword>